<evidence type="ECO:0000313" key="1">
    <source>
        <dbReference type="EMBL" id="MET3579885.1"/>
    </source>
</evidence>
<dbReference type="GO" id="GO:0008168">
    <property type="term" value="F:methyltransferase activity"/>
    <property type="evidence" value="ECO:0007669"/>
    <property type="project" value="UniProtKB-KW"/>
</dbReference>
<sequence length="90" mass="10241">MRWPNRTPHVLTQVWLVRRDTVGRNGMLRGRCAGSGRLRVARLARGTYRVIAWDTAADRQTAEWQANSDGWLKLDVPPFSADVALAIRRV</sequence>
<name>A0ABV2GNL0_9HYPH</name>
<dbReference type="RefSeq" id="WP_354491408.1">
    <property type="nucleotide sequence ID" value="NZ_JBEPMC010000004.1"/>
</dbReference>
<evidence type="ECO:0000313" key="2">
    <source>
        <dbReference type="Proteomes" id="UP001549204"/>
    </source>
</evidence>
<comment type="caution">
    <text evidence="1">The sequence shown here is derived from an EMBL/GenBank/DDBJ whole genome shotgun (WGS) entry which is preliminary data.</text>
</comment>
<dbReference type="EMBL" id="JBEPMC010000004">
    <property type="protein sequence ID" value="MET3579885.1"/>
    <property type="molecule type" value="Genomic_DNA"/>
</dbReference>
<organism evidence="1 2">
    <name type="scientific">Mesorhizobium robiniae</name>
    <dbReference type="NCBI Taxonomy" id="559315"/>
    <lineage>
        <taxon>Bacteria</taxon>
        <taxon>Pseudomonadati</taxon>
        <taxon>Pseudomonadota</taxon>
        <taxon>Alphaproteobacteria</taxon>
        <taxon>Hyphomicrobiales</taxon>
        <taxon>Phyllobacteriaceae</taxon>
        <taxon>Mesorhizobium</taxon>
    </lineage>
</organism>
<dbReference type="GO" id="GO:0032259">
    <property type="term" value="P:methylation"/>
    <property type="evidence" value="ECO:0007669"/>
    <property type="project" value="UniProtKB-KW"/>
</dbReference>
<accession>A0ABV2GNL0</accession>
<keyword evidence="1" id="KW-0808">Transferase</keyword>
<protein>
    <submittedName>
        <fullName evidence="1">RNA methylase</fullName>
    </submittedName>
</protein>
<dbReference type="Proteomes" id="UP001549204">
    <property type="component" value="Unassembled WGS sequence"/>
</dbReference>
<keyword evidence="2" id="KW-1185">Reference proteome</keyword>
<gene>
    <name evidence="1" type="ORF">ABID19_002916</name>
</gene>
<proteinExistence type="predicted"/>
<keyword evidence="1" id="KW-0489">Methyltransferase</keyword>
<reference evidence="1 2" key="1">
    <citation type="submission" date="2024-06" db="EMBL/GenBank/DDBJ databases">
        <title>Genomic Encyclopedia of Type Strains, Phase IV (KMG-IV): sequencing the most valuable type-strain genomes for metagenomic binning, comparative biology and taxonomic classification.</title>
        <authorList>
            <person name="Goeker M."/>
        </authorList>
    </citation>
    <scope>NUCLEOTIDE SEQUENCE [LARGE SCALE GENOMIC DNA]</scope>
    <source>
        <strain evidence="1 2">DSM 100022</strain>
    </source>
</reference>